<dbReference type="InterPro" id="IPR036237">
    <property type="entry name" value="Xyl_isomerase-like_sf"/>
</dbReference>
<dbReference type="GO" id="GO:0016853">
    <property type="term" value="F:isomerase activity"/>
    <property type="evidence" value="ECO:0007669"/>
    <property type="project" value="UniProtKB-KW"/>
</dbReference>
<dbReference type="PANTHER" id="PTHR12110">
    <property type="entry name" value="HYDROXYPYRUVATE ISOMERASE"/>
    <property type="match status" value="1"/>
</dbReference>
<dbReference type="STRING" id="1116229.S3CSJ6"/>
<dbReference type="InterPro" id="IPR050312">
    <property type="entry name" value="IolE/XylAMocC-like"/>
</dbReference>
<dbReference type="RefSeq" id="XP_008084548.1">
    <property type="nucleotide sequence ID" value="XM_008086357.1"/>
</dbReference>
<gene>
    <name evidence="3" type="ORF">GLAREA_09761</name>
</gene>
<dbReference type="EMBL" id="KE145368">
    <property type="protein sequence ID" value="EPE28640.1"/>
    <property type="molecule type" value="Genomic_DNA"/>
</dbReference>
<dbReference type="Proteomes" id="UP000016922">
    <property type="component" value="Unassembled WGS sequence"/>
</dbReference>
<keyword evidence="1" id="KW-0812">Transmembrane</keyword>
<evidence type="ECO:0000259" key="2">
    <source>
        <dbReference type="Pfam" id="PF01261"/>
    </source>
</evidence>
<keyword evidence="1" id="KW-1133">Transmembrane helix</keyword>
<keyword evidence="4" id="KW-1185">Reference proteome</keyword>
<proteinExistence type="predicted"/>
<dbReference type="HOGENOM" id="CLU_035063_0_0_1"/>
<dbReference type="AlphaFoldDB" id="S3CSJ6"/>
<dbReference type="Pfam" id="PF01261">
    <property type="entry name" value="AP_endonuc_2"/>
    <property type="match status" value="1"/>
</dbReference>
<evidence type="ECO:0000256" key="1">
    <source>
        <dbReference type="SAM" id="Phobius"/>
    </source>
</evidence>
<dbReference type="GeneID" id="19468808"/>
<evidence type="ECO:0000313" key="3">
    <source>
        <dbReference type="EMBL" id="EPE28640.1"/>
    </source>
</evidence>
<dbReference type="eggNOG" id="ENOG502QQ4I">
    <property type="taxonomic scope" value="Eukaryota"/>
</dbReference>
<dbReference type="OMA" id="THINTWE"/>
<feature type="domain" description="Xylose isomerase-like TIM barrel" evidence="2">
    <location>
        <begin position="25"/>
        <end position="315"/>
    </location>
</feature>
<name>S3CSJ6_GLAL2</name>
<dbReference type="KEGG" id="glz:GLAREA_09761"/>
<dbReference type="PANTHER" id="PTHR12110:SF21">
    <property type="entry name" value="XYLOSE ISOMERASE-LIKE TIM BARREL DOMAIN-CONTAINING PROTEIN"/>
    <property type="match status" value="1"/>
</dbReference>
<evidence type="ECO:0000313" key="4">
    <source>
        <dbReference type="Proteomes" id="UP000016922"/>
    </source>
</evidence>
<dbReference type="OrthoDB" id="5360893at2759"/>
<reference evidence="3 4" key="1">
    <citation type="journal article" date="2013" name="BMC Genomics">
        <title>Genomics-driven discovery of the pneumocandin biosynthetic gene cluster in the fungus Glarea lozoyensis.</title>
        <authorList>
            <person name="Chen L."/>
            <person name="Yue Q."/>
            <person name="Zhang X."/>
            <person name="Xiang M."/>
            <person name="Wang C."/>
            <person name="Li S."/>
            <person name="Che Y."/>
            <person name="Ortiz-Lopez F.J."/>
            <person name="Bills G.F."/>
            <person name="Liu X."/>
            <person name="An Z."/>
        </authorList>
    </citation>
    <scope>NUCLEOTIDE SEQUENCE [LARGE SCALE GENOMIC DNA]</scope>
    <source>
        <strain evidence="4">ATCC 20868 / MF5171</strain>
    </source>
</reference>
<keyword evidence="1" id="KW-0472">Membrane</keyword>
<dbReference type="SUPFAM" id="SSF51658">
    <property type="entry name" value="Xylose isomerase-like"/>
    <property type="match status" value="1"/>
</dbReference>
<sequence length="396" mass="44064">MSLNLGILSLSVGRASVHSFEHKCDALQASGFRGIELFIEDLETIAAALPGGLNNENRIGAAHQIRAICDARKLEIIDLQPLLFFGGLIDRQAHAAQLAKLRLWFDLIAILGTDLIHVPTNFQAEGITGDIEAIVADMTEIADLGLAQKPPVRLVYEAMAWGRFVDTWEQAWEVVLRVNRPNFGICLDTFQIAGRIWADPTTPSGRLDGGDLELKKSLSRMSSYIGKRPEKLFLVQTGDAERLSSPITKDHPLHVDGQDPRMTWSRNARLFADDPKGNCFLKGPVDQICHVIFNELKYTGWVSCEVYSTSLFDPDPSVPFQHARRAADGWKSVLKTLEVQRKGSEAVRSHRVSKERKDYSWLPSAWRIAPTNMVIAFFVVAICTLCPLVLSKSTFA</sequence>
<accession>S3CSJ6</accession>
<feature type="transmembrane region" description="Helical" evidence="1">
    <location>
        <begin position="373"/>
        <end position="390"/>
    </location>
</feature>
<dbReference type="Gene3D" id="3.20.20.150">
    <property type="entry name" value="Divalent-metal-dependent TIM barrel enzymes"/>
    <property type="match status" value="1"/>
</dbReference>
<organism evidence="3 4">
    <name type="scientific">Glarea lozoyensis (strain ATCC 20868 / MF5171)</name>
    <dbReference type="NCBI Taxonomy" id="1116229"/>
    <lineage>
        <taxon>Eukaryota</taxon>
        <taxon>Fungi</taxon>
        <taxon>Dikarya</taxon>
        <taxon>Ascomycota</taxon>
        <taxon>Pezizomycotina</taxon>
        <taxon>Leotiomycetes</taxon>
        <taxon>Helotiales</taxon>
        <taxon>Helotiaceae</taxon>
        <taxon>Glarea</taxon>
    </lineage>
</organism>
<dbReference type="InterPro" id="IPR013022">
    <property type="entry name" value="Xyl_isomerase-like_TIM-brl"/>
</dbReference>
<protein>
    <submittedName>
        <fullName evidence="3">Xylose isomerase-like protein</fullName>
    </submittedName>
</protein>
<keyword evidence="3" id="KW-0413">Isomerase</keyword>